<proteinExistence type="predicted"/>
<dbReference type="EMBL" id="BRZM01000003">
    <property type="protein sequence ID" value="GLD46710.1"/>
    <property type="molecule type" value="Genomic_DNA"/>
</dbReference>
<keyword evidence="2" id="KW-1185">Reference proteome</keyword>
<gene>
    <name evidence="1" type="ORF">AKAME5_000101700</name>
</gene>
<comment type="caution">
    <text evidence="1">The sequence shown here is derived from an EMBL/GenBank/DDBJ whole genome shotgun (WGS) entry which is preliminary data.</text>
</comment>
<dbReference type="AlphaFoldDB" id="A0AAD3QX23"/>
<evidence type="ECO:0000313" key="1">
    <source>
        <dbReference type="EMBL" id="GLD46710.1"/>
    </source>
</evidence>
<name>A0AAD3QX23_LATJO</name>
<sequence>MLLVRITKATRTFLSLGDFSDIIDHLANRMVQEYFGTHTFMTPDEQTFEKIHKTLFKYLCQWFGSAEILQAAMISHDPAFENAVIHALKHHLIFSSPPPFKKGRIHRFFSSVSTTIARPFRACRGAKIFPGTTDQAEGMTGQTPVELFYTVPKKQNAVTTQPETAETSAAMSEGYKAHYNVVSLLVTGLLMHTAKEARTSLLEIDLDRILKHLTVSALAEIDFTDIVISSDSQRFKEIPKAVFKDLRQEFVSANVLLEAMLSQNSAVDDAFVSALKTHLKVFALTRKNKIVRFFSSVARAIAKPFTGLCGCSSDAN</sequence>
<dbReference type="Proteomes" id="UP001279410">
    <property type="component" value="Unassembled WGS sequence"/>
</dbReference>
<evidence type="ECO:0000313" key="2">
    <source>
        <dbReference type="Proteomes" id="UP001279410"/>
    </source>
</evidence>
<organism evidence="1 2">
    <name type="scientific">Lates japonicus</name>
    <name type="common">Japanese lates</name>
    <dbReference type="NCBI Taxonomy" id="270547"/>
    <lineage>
        <taxon>Eukaryota</taxon>
        <taxon>Metazoa</taxon>
        <taxon>Chordata</taxon>
        <taxon>Craniata</taxon>
        <taxon>Vertebrata</taxon>
        <taxon>Euteleostomi</taxon>
        <taxon>Actinopterygii</taxon>
        <taxon>Neopterygii</taxon>
        <taxon>Teleostei</taxon>
        <taxon>Neoteleostei</taxon>
        <taxon>Acanthomorphata</taxon>
        <taxon>Carangaria</taxon>
        <taxon>Carangaria incertae sedis</taxon>
        <taxon>Centropomidae</taxon>
        <taxon>Lates</taxon>
    </lineage>
</organism>
<protein>
    <submittedName>
        <fullName evidence="1">Uncharacterized protein</fullName>
    </submittedName>
</protein>
<reference evidence="1" key="1">
    <citation type="submission" date="2022-08" db="EMBL/GenBank/DDBJ databases">
        <title>Genome sequencing of akame (Lates japonicus).</title>
        <authorList>
            <person name="Hashiguchi Y."/>
            <person name="Takahashi H."/>
        </authorList>
    </citation>
    <scope>NUCLEOTIDE SEQUENCE</scope>
    <source>
        <strain evidence="1">Kochi</strain>
    </source>
</reference>
<accession>A0AAD3QX23</accession>